<keyword evidence="3" id="KW-1185">Reference proteome</keyword>
<dbReference type="EMBL" id="JACBKZ010000015">
    <property type="protein sequence ID" value="KAF5931386.1"/>
    <property type="molecule type" value="Genomic_DNA"/>
</dbReference>
<dbReference type="PANTHER" id="PTHR33732">
    <property type="entry name" value="REF/SRPP-LIKE PROTEIN OS05G0151300/LOC_OS05G05940"/>
    <property type="match status" value="1"/>
</dbReference>
<proteinExistence type="inferred from homology"/>
<evidence type="ECO:0000313" key="2">
    <source>
        <dbReference type="EMBL" id="KAF5931386.1"/>
    </source>
</evidence>
<evidence type="ECO:0008006" key="4">
    <source>
        <dbReference type="Google" id="ProtNLM"/>
    </source>
</evidence>
<dbReference type="Proteomes" id="UP000593564">
    <property type="component" value="Unassembled WGS sequence"/>
</dbReference>
<evidence type="ECO:0000256" key="1">
    <source>
        <dbReference type="ARBA" id="ARBA00009737"/>
    </source>
</evidence>
<evidence type="ECO:0000313" key="3">
    <source>
        <dbReference type="Proteomes" id="UP000593564"/>
    </source>
</evidence>
<comment type="similarity">
    <text evidence="1">Belongs to the REF/SRPP family.</text>
</comment>
<dbReference type="InterPro" id="IPR008802">
    <property type="entry name" value="REF"/>
</dbReference>
<comment type="caution">
    <text evidence="2">The sequence shown here is derived from an EMBL/GenBank/DDBJ whole genome shotgun (WGS) entry which is preliminary data.</text>
</comment>
<accession>A0A7J7FWM6</accession>
<sequence length="220" mass="24557">MADTKAKQPTETVPDDEKRLKYLDIIQVATIYVIVCFSSLYEYAKENSGPLKPGVQTVEGIVKTVIGSVYEKFHDIPFELLKLIDRKKAPEVMRAVASEAQQTGVVDTAANITKAVYTKYEPTAKELYVKYEPVGEQYAVSSWKSINRLPSFPQVAGIVVSTAAYWTEKYNQVVCYMAEKRFTVAAYMPLVPIDRIAKVFEEAEHGPTMSTNGEAVPVTQ</sequence>
<dbReference type="PANTHER" id="PTHR33732:SF3">
    <property type="entry name" value="OS07G0671800 PROTEIN"/>
    <property type="match status" value="1"/>
</dbReference>
<dbReference type="AlphaFoldDB" id="A0A7J7FWM6"/>
<reference evidence="3" key="1">
    <citation type="journal article" date="2020" name="Nat. Commun.">
        <title>Genome assembly of wild tea tree DASZ reveals pedigree and selection history of tea varieties.</title>
        <authorList>
            <person name="Zhang W."/>
            <person name="Zhang Y."/>
            <person name="Qiu H."/>
            <person name="Guo Y."/>
            <person name="Wan H."/>
            <person name="Zhang X."/>
            <person name="Scossa F."/>
            <person name="Alseekh S."/>
            <person name="Zhang Q."/>
            <person name="Wang P."/>
            <person name="Xu L."/>
            <person name="Schmidt M.H."/>
            <person name="Jia X."/>
            <person name="Li D."/>
            <person name="Zhu A."/>
            <person name="Guo F."/>
            <person name="Chen W."/>
            <person name="Ni D."/>
            <person name="Usadel B."/>
            <person name="Fernie A.R."/>
            <person name="Wen W."/>
        </authorList>
    </citation>
    <scope>NUCLEOTIDE SEQUENCE [LARGE SCALE GENOMIC DNA]</scope>
    <source>
        <strain evidence="3">cv. G240</strain>
    </source>
</reference>
<organism evidence="2 3">
    <name type="scientific">Camellia sinensis</name>
    <name type="common">Tea plant</name>
    <name type="synonym">Thea sinensis</name>
    <dbReference type="NCBI Taxonomy" id="4442"/>
    <lineage>
        <taxon>Eukaryota</taxon>
        <taxon>Viridiplantae</taxon>
        <taxon>Streptophyta</taxon>
        <taxon>Embryophyta</taxon>
        <taxon>Tracheophyta</taxon>
        <taxon>Spermatophyta</taxon>
        <taxon>Magnoliopsida</taxon>
        <taxon>eudicotyledons</taxon>
        <taxon>Gunneridae</taxon>
        <taxon>Pentapetalae</taxon>
        <taxon>asterids</taxon>
        <taxon>Ericales</taxon>
        <taxon>Theaceae</taxon>
        <taxon>Camellia</taxon>
    </lineage>
</organism>
<protein>
    <recommendedName>
        <fullName evidence="4">Stress-related protein</fullName>
    </recommendedName>
</protein>
<gene>
    <name evidence="2" type="ORF">HYC85_032259</name>
</gene>
<name>A0A7J7FWM6_CAMSI</name>
<dbReference type="Pfam" id="PF05755">
    <property type="entry name" value="REF"/>
    <property type="match status" value="1"/>
</dbReference>
<reference evidence="2 3" key="2">
    <citation type="submission" date="2020-07" db="EMBL/GenBank/DDBJ databases">
        <title>Genome assembly of wild tea tree DASZ reveals pedigree and selection history of tea varieties.</title>
        <authorList>
            <person name="Zhang W."/>
        </authorList>
    </citation>
    <scope>NUCLEOTIDE SEQUENCE [LARGE SCALE GENOMIC DNA]</scope>
    <source>
        <strain evidence="3">cv. G240</strain>
        <tissue evidence="2">Leaf</tissue>
    </source>
</reference>